<reference evidence="2 3" key="1">
    <citation type="submission" date="2024-12" db="EMBL/GenBank/DDBJ databases">
        <title>The coexistence of Mycolicibacterium septicum and Mycolicibacterium nivoides in clinical samples.</title>
        <authorList>
            <person name="Wang C."/>
            <person name="Feng Y."/>
            <person name="Zong Z."/>
        </authorList>
    </citation>
    <scope>NUCLEOTIDE SEQUENCE [LARGE SCALE GENOMIC DNA]</scope>
    <source>
        <strain evidence="2 3">120310</strain>
    </source>
</reference>
<evidence type="ECO:0000313" key="3">
    <source>
        <dbReference type="Proteomes" id="UP001635817"/>
    </source>
</evidence>
<dbReference type="EMBL" id="JBKBDE010000001">
    <property type="protein sequence ID" value="MFN6548900.1"/>
    <property type="molecule type" value="Genomic_DNA"/>
</dbReference>
<keyword evidence="3" id="KW-1185">Reference proteome</keyword>
<proteinExistence type="predicted"/>
<comment type="caution">
    <text evidence="2">The sequence shown here is derived from an EMBL/GenBank/DDBJ whole genome shotgun (WGS) entry which is preliminary data.</text>
</comment>
<feature type="compositionally biased region" description="Basic and acidic residues" evidence="1">
    <location>
        <begin position="1"/>
        <end position="10"/>
    </location>
</feature>
<dbReference type="RefSeq" id="WP_409548001.1">
    <property type="nucleotide sequence ID" value="NZ_JBKBDE010000001.1"/>
</dbReference>
<name>A0ABW9LM09_9MYCO</name>
<dbReference type="Proteomes" id="UP001635817">
    <property type="component" value="Unassembled WGS sequence"/>
</dbReference>
<sequence length="47" mass="5183">MSRTDPRDTHPAAPPARRQKAARATERCPVCRWPTARGHAENCAEVG</sequence>
<accession>A0ABW9LM09</accession>
<feature type="region of interest" description="Disordered" evidence="1">
    <location>
        <begin position="1"/>
        <end position="27"/>
    </location>
</feature>
<organism evidence="2 3">
    <name type="scientific">Mycolicibacterium septicum</name>
    <dbReference type="NCBI Taxonomy" id="98668"/>
    <lineage>
        <taxon>Bacteria</taxon>
        <taxon>Bacillati</taxon>
        <taxon>Actinomycetota</taxon>
        <taxon>Actinomycetes</taxon>
        <taxon>Mycobacteriales</taxon>
        <taxon>Mycobacteriaceae</taxon>
        <taxon>Mycolicibacterium</taxon>
    </lineage>
</organism>
<evidence type="ECO:0000313" key="2">
    <source>
        <dbReference type="EMBL" id="MFN6548900.1"/>
    </source>
</evidence>
<evidence type="ECO:0000256" key="1">
    <source>
        <dbReference type="SAM" id="MobiDB-lite"/>
    </source>
</evidence>
<protein>
    <recommendedName>
        <fullName evidence="4">HNH endonuclease</fullName>
    </recommendedName>
</protein>
<evidence type="ECO:0008006" key="4">
    <source>
        <dbReference type="Google" id="ProtNLM"/>
    </source>
</evidence>
<gene>
    <name evidence="2" type="ORF">ACK4CP_00705</name>
</gene>